<dbReference type="PROSITE" id="PS50977">
    <property type="entry name" value="HTH_TETR_2"/>
    <property type="match status" value="1"/>
</dbReference>
<dbReference type="EMBL" id="FOKG01000013">
    <property type="protein sequence ID" value="SFB48126.1"/>
    <property type="molecule type" value="Genomic_DNA"/>
</dbReference>
<name>A0A1I1BET2_9PSEU</name>
<keyword evidence="1 2" id="KW-0238">DNA-binding</keyword>
<organism evidence="4 5">
    <name type="scientific">Amycolatopsis marina</name>
    <dbReference type="NCBI Taxonomy" id="490629"/>
    <lineage>
        <taxon>Bacteria</taxon>
        <taxon>Bacillati</taxon>
        <taxon>Actinomycetota</taxon>
        <taxon>Actinomycetes</taxon>
        <taxon>Pseudonocardiales</taxon>
        <taxon>Pseudonocardiaceae</taxon>
        <taxon>Amycolatopsis</taxon>
    </lineage>
</organism>
<dbReference type="PANTHER" id="PTHR30055">
    <property type="entry name" value="HTH-TYPE TRANSCRIPTIONAL REGULATOR RUTR"/>
    <property type="match status" value="1"/>
</dbReference>
<proteinExistence type="predicted"/>
<evidence type="ECO:0000259" key="3">
    <source>
        <dbReference type="PROSITE" id="PS50977"/>
    </source>
</evidence>
<dbReference type="Pfam" id="PF00440">
    <property type="entry name" value="TetR_N"/>
    <property type="match status" value="1"/>
</dbReference>
<dbReference type="RefSeq" id="WP_218160386.1">
    <property type="nucleotide sequence ID" value="NZ_FOKG01000013.1"/>
</dbReference>
<dbReference type="InterPro" id="IPR009057">
    <property type="entry name" value="Homeodomain-like_sf"/>
</dbReference>
<dbReference type="PRINTS" id="PR00455">
    <property type="entry name" value="HTHTETR"/>
</dbReference>
<keyword evidence="5" id="KW-1185">Reference proteome</keyword>
<feature type="domain" description="HTH tetR-type" evidence="3">
    <location>
        <begin position="18"/>
        <end position="78"/>
    </location>
</feature>
<dbReference type="Gene3D" id="1.10.357.10">
    <property type="entry name" value="Tetracycline Repressor, domain 2"/>
    <property type="match status" value="2"/>
</dbReference>
<dbReference type="InterPro" id="IPR001647">
    <property type="entry name" value="HTH_TetR"/>
</dbReference>
<reference evidence="5" key="1">
    <citation type="submission" date="2016-10" db="EMBL/GenBank/DDBJ databases">
        <authorList>
            <person name="Varghese N."/>
            <person name="Submissions S."/>
        </authorList>
    </citation>
    <scope>NUCLEOTIDE SEQUENCE [LARGE SCALE GENOMIC DNA]</scope>
    <source>
        <strain evidence="5">CGMCC 4.3568</strain>
    </source>
</reference>
<evidence type="ECO:0000256" key="2">
    <source>
        <dbReference type="PROSITE-ProRule" id="PRU00335"/>
    </source>
</evidence>
<evidence type="ECO:0000313" key="4">
    <source>
        <dbReference type="EMBL" id="SFB48126.1"/>
    </source>
</evidence>
<dbReference type="STRING" id="490629.SAMN05216266_11397"/>
<protein>
    <submittedName>
        <fullName evidence="4">Transcriptional regulator, TetR family</fullName>
    </submittedName>
</protein>
<dbReference type="PANTHER" id="PTHR30055:SF237">
    <property type="entry name" value="TRANSCRIPTIONAL REPRESSOR MCE3R"/>
    <property type="match status" value="1"/>
</dbReference>
<dbReference type="AlphaFoldDB" id="A0A1I1BET2"/>
<gene>
    <name evidence="4" type="ORF">SAMN05216266_11397</name>
</gene>
<evidence type="ECO:0000256" key="1">
    <source>
        <dbReference type="ARBA" id="ARBA00023125"/>
    </source>
</evidence>
<dbReference type="InterPro" id="IPR050109">
    <property type="entry name" value="HTH-type_TetR-like_transc_reg"/>
</dbReference>
<dbReference type="GO" id="GO:0000976">
    <property type="term" value="F:transcription cis-regulatory region binding"/>
    <property type="evidence" value="ECO:0007669"/>
    <property type="project" value="TreeGrafter"/>
</dbReference>
<dbReference type="GO" id="GO:0003700">
    <property type="term" value="F:DNA-binding transcription factor activity"/>
    <property type="evidence" value="ECO:0007669"/>
    <property type="project" value="TreeGrafter"/>
</dbReference>
<feature type="DNA-binding region" description="H-T-H motif" evidence="2">
    <location>
        <begin position="41"/>
        <end position="60"/>
    </location>
</feature>
<dbReference type="Gene3D" id="1.10.10.60">
    <property type="entry name" value="Homeodomain-like"/>
    <property type="match status" value="1"/>
</dbReference>
<dbReference type="SUPFAM" id="SSF46689">
    <property type="entry name" value="Homeodomain-like"/>
    <property type="match status" value="1"/>
</dbReference>
<sequence>MTTEDIVRNASPRGTRQRIRRAVIIPAATDPVHRFGYDQVSMSDVAAAVNVGPSALYRHFASKPKLLTAVVVVEEMQPFREVFSAPDASTTLDDLVTGPATAAAECRLLGPLWQQEARSLPEPDYATLRYEVRATVGMLAGLVRRNRPECTEACANLLAQGVCSVMCSLSTRGGELPKADYQRLLRAVVTEVLTAEPAPTVARQSRPRMFTPSSRRERLRTAAIALFVAFVRGDEWLRHDMYRALERAIDVVDALRRLLVSYVDFAVTRSDLVDVLVAESRHLLEAERSDFEQCRRSSLSEWVQLVRDARARTPEAELGIRVETVLTLINDIAVPGTYERSPACWRP</sequence>
<accession>A0A1I1BET2</accession>
<dbReference type="Proteomes" id="UP000243799">
    <property type="component" value="Unassembled WGS sequence"/>
</dbReference>
<evidence type="ECO:0000313" key="5">
    <source>
        <dbReference type="Proteomes" id="UP000243799"/>
    </source>
</evidence>